<comment type="caution">
    <text evidence="1">The sequence shown here is derived from an EMBL/GenBank/DDBJ whole genome shotgun (WGS) entry which is preliminary data.</text>
</comment>
<gene>
    <name evidence="1" type="ORF">N7515_009289</name>
</gene>
<accession>A0A9W9KVP1</accession>
<name>A0A9W9KVP1_9EURO</name>
<dbReference type="RefSeq" id="XP_056517832.1">
    <property type="nucleotide sequence ID" value="XM_056670033.1"/>
</dbReference>
<evidence type="ECO:0008006" key="3">
    <source>
        <dbReference type="Google" id="ProtNLM"/>
    </source>
</evidence>
<dbReference type="OrthoDB" id="2104739at2759"/>
<evidence type="ECO:0000313" key="1">
    <source>
        <dbReference type="EMBL" id="KAJ5121328.1"/>
    </source>
</evidence>
<reference evidence="1" key="2">
    <citation type="journal article" date="2023" name="IMA Fungus">
        <title>Comparative genomic study of the Penicillium genus elucidates a diverse pangenome and 15 lateral gene transfer events.</title>
        <authorList>
            <person name="Petersen C."/>
            <person name="Sorensen T."/>
            <person name="Nielsen M.R."/>
            <person name="Sondergaard T.E."/>
            <person name="Sorensen J.L."/>
            <person name="Fitzpatrick D.A."/>
            <person name="Frisvad J.C."/>
            <person name="Nielsen K.L."/>
        </authorList>
    </citation>
    <scope>NUCLEOTIDE SEQUENCE</scope>
    <source>
        <strain evidence="1">IBT 22155</strain>
    </source>
</reference>
<dbReference type="AlphaFoldDB" id="A0A9W9KVP1"/>
<proteinExistence type="predicted"/>
<evidence type="ECO:0000313" key="2">
    <source>
        <dbReference type="Proteomes" id="UP001149079"/>
    </source>
</evidence>
<dbReference type="GeneID" id="81409203"/>
<protein>
    <recommendedName>
        <fullName evidence="3">HNH nuclease domain-containing protein</fullName>
    </recommendedName>
</protein>
<organism evidence="1 2">
    <name type="scientific">Penicillium bovifimosum</name>
    <dbReference type="NCBI Taxonomy" id="126998"/>
    <lineage>
        <taxon>Eukaryota</taxon>
        <taxon>Fungi</taxon>
        <taxon>Dikarya</taxon>
        <taxon>Ascomycota</taxon>
        <taxon>Pezizomycotina</taxon>
        <taxon>Eurotiomycetes</taxon>
        <taxon>Eurotiomycetidae</taxon>
        <taxon>Eurotiales</taxon>
        <taxon>Aspergillaceae</taxon>
        <taxon>Penicillium</taxon>
    </lineage>
</organism>
<keyword evidence="2" id="KW-1185">Reference proteome</keyword>
<dbReference type="EMBL" id="JAPQKL010000007">
    <property type="protein sequence ID" value="KAJ5121328.1"/>
    <property type="molecule type" value="Genomic_DNA"/>
</dbReference>
<sequence>MSESDEILSPAVSSTGFPTFAEAKLSLDAALASYQSDPEDHTDDTKRFLEICFTYFPLEGQVNLSDDVRGCNDNDEFRQLANSIDTDLLRPLLSKGGKTPPSPHLPGTLASFLKIRSKTSTQRLETSNIGALNTISLATNQEESYTRRISEIWTQIFRYFPSLLSTFDMPSEAVNREDNIMMMLNAFHGGFGRFHFVLEATSTPHQYRIKTFPRLSTLCELALPRDRLVSFTNQHSRIDLPGAAHLEFHAAIGNILHASGRGETIEKLIRNLGETAGSSPFTASLKFTTDSKVKQQPA</sequence>
<reference evidence="1" key="1">
    <citation type="submission" date="2022-11" db="EMBL/GenBank/DDBJ databases">
        <authorList>
            <person name="Petersen C."/>
        </authorList>
    </citation>
    <scope>NUCLEOTIDE SEQUENCE</scope>
    <source>
        <strain evidence="1">IBT 22155</strain>
    </source>
</reference>
<dbReference type="Proteomes" id="UP001149079">
    <property type="component" value="Unassembled WGS sequence"/>
</dbReference>